<dbReference type="Proteomes" id="UP000095598">
    <property type="component" value="Unassembled WGS sequence"/>
</dbReference>
<organism evidence="2 3">
    <name type="scientific">Anaerostipes hadrus</name>
    <dbReference type="NCBI Taxonomy" id="649756"/>
    <lineage>
        <taxon>Bacteria</taxon>
        <taxon>Bacillati</taxon>
        <taxon>Bacillota</taxon>
        <taxon>Clostridia</taxon>
        <taxon>Lachnospirales</taxon>
        <taxon>Lachnospiraceae</taxon>
        <taxon>Anaerostipes</taxon>
    </lineage>
</organism>
<reference evidence="3 4" key="1">
    <citation type="submission" date="2015-09" db="EMBL/GenBank/DDBJ databases">
        <authorList>
            <consortium name="Pathogen Informatics"/>
        </authorList>
    </citation>
    <scope>NUCLEOTIDE SEQUENCE [LARGE SCALE GENOMIC DNA]</scope>
    <source>
        <strain evidence="1 4">2789STDY5608868</strain>
        <strain evidence="2 3">2789STDY5834908</strain>
    </source>
</reference>
<protein>
    <submittedName>
        <fullName evidence="2">Uncharacterized protein</fullName>
    </submittedName>
</protein>
<name>A0A174NPP2_ANAHA</name>
<sequence length="74" mass="8707">MMKALLIHTDGYTIDVVGQYDSVEEASRNLYLEYEKMCSQEIYPEWQQQSHCDYEDAILYLNGEDVHVWQVVTA</sequence>
<dbReference type="Proteomes" id="UP000095564">
    <property type="component" value="Unassembled WGS sequence"/>
</dbReference>
<dbReference type="EMBL" id="CYXT01000017">
    <property type="protein sequence ID" value="CUN03844.1"/>
    <property type="molecule type" value="Genomic_DNA"/>
</dbReference>
<accession>A0A174NPP2</accession>
<evidence type="ECO:0000313" key="4">
    <source>
        <dbReference type="Proteomes" id="UP000095598"/>
    </source>
</evidence>
<dbReference type="RefSeq" id="WP_055159938.1">
    <property type="nucleotide sequence ID" value="NZ_CZAU01000013.1"/>
</dbReference>
<evidence type="ECO:0000313" key="1">
    <source>
        <dbReference type="EMBL" id="CUN03844.1"/>
    </source>
</evidence>
<proteinExistence type="predicted"/>
<dbReference type="EMBL" id="CZAU01000013">
    <property type="protein sequence ID" value="CUP49566.1"/>
    <property type="molecule type" value="Genomic_DNA"/>
</dbReference>
<dbReference type="AlphaFoldDB" id="A0A174NPP2"/>
<gene>
    <name evidence="1" type="ORF">ERS852425_02215</name>
    <name evidence="2" type="ORF">ERS852520_01475</name>
</gene>
<evidence type="ECO:0000313" key="3">
    <source>
        <dbReference type="Proteomes" id="UP000095564"/>
    </source>
</evidence>
<evidence type="ECO:0000313" key="2">
    <source>
        <dbReference type="EMBL" id="CUP49566.1"/>
    </source>
</evidence>